<dbReference type="InterPro" id="IPR007630">
    <property type="entry name" value="RNA_pol_sigma70_r4"/>
</dbReference>
<dbReference type="Proteomes" id="UP001162030">
    <property type="component" value="Chromosome"/>
</dbReference>
<dbReference type="HAMAP" id="MF_00962">
    <property type="entry name" value="Sigma70_FliA"/>
    <property type="match status" value="1"/>
</dbReference>
<sequence>MSGVALYASVQAPGLEALVGQHAPLVKRIAHHLMGRLPSSVQVEDLIQAGMVGLLEAARQYDHKQGASFETYAGIRIRGAMLDELRRYDWTPRSVHRKARDVAEAIRVIEARTGRDARDAEVAEYLGLTLSEYHQVLQDTVSCRMFSLDELLESGDTVLDECEDSAAPPVEALTQSGFAEALADAIAGLPERERLVISLYYEEELNLREIGEVLGVSESRVCQLQSQAMLRLRARMQDWLDIEQSAAARPKGRRKAVSKA</sequence>
<proteinExistence type="inferred from homology"/>
<dbReference type="Pfam" id="PF04545">
    <property type="entry name" value="Sigma70_r4"/>
    <property type="match status" value="1"/>
</dbReference>
<evidence type="ECO:0000313" key="10">
    <source>
        <dbReference type="Proteomes" id="UP001162030"/>
    </source>
</evidence>
<feature type="domain" description="RNA polymerase sigma-70" evidence="7">
    <location>
        <begin position="45"/>
        <end position="58"/>
    </location>
</feature>
<gene>
    <name evidence="6 9" type="primary">fliA</name>
    <name evidence="9" type="ORF">MSZNOR_4054</name>
</gene>
<dbReference type="RefSeq" id="WP_051331491.1">
    <property type="nucleotide sequence ID" value="NZ_OX458333.1"/>
</dbReference>
<comment type="function">
    <text evidence="6">Sigma factors are initiation factors that promote the attachment of RNA polymerase to specific initiation sites and are then released. This sigma factor controls the expression of flagella-related genes.</text>
</comment>
<comment type="subcellular location">
    <subcellularLocation>
        <location evidence="6">Cytoplasm</location>
    </subcellularLocation>
</comment>
<dbReference type="PROSITE" id="PS00716">
    <property type="entry name" value="SIGMA70_2"/>
    <property type="match status" value="1"/>
</dbReference>
<dbReference type="PANTHER" id="PTHR30385">
    <property type="entry name" value="SIGMA FACTOR F FLAGELLAR"/>
    <property type="match status" value="1"/>
</dbReference>
<evidence type="ECO:0000256" key="3">
    <source>
        <dbReference type="ARBA" id="ARBA00023082"/>
    </source>
</evidence>
<evidence type="ECO:0000256" key="1">
    <source>
        <dbReference type="ARBA" id="ARBA00022490"/>
    </source>
</evidence>
<comment type="caution">
    <text evidence="6">Lacks conserved residue(s) required for the propagation of feature annotation.</text>
</comment>
<evidence type="ECO:0000259" key="7">
    <source>
        <dbReference type="PROSITE" id="PS00715"/>
    </source>
</evidence>
<dbReference type="InterPro" id="IPR013324">
    <property type="entry name" value="RNA_pol_sigma_r3/r4-like"/>
</dbReference>
<keyword evidence="3 6" id="KW-0731">Sigma factor</keyword>
<evidence type="ECO:0000256" key="2">
    <source>
        <dbReference type="ARBA" id="ARBA00023015"/>
    </source>
</evidence>
<reference evidence="9 10" key="1">
    <citation type="submission" date="2023-03" db="EMBL/GenBank/DDBJ databases">
        <authorList>
            <person name="Pearce D."/>
        </authorList>
    </citation>
    <scope>NUCLEOTIDE SEQUENCE [LARGE SCALE GENOMIC DNA]</scope>
    <source>
        <strain evidence="9">Msz</strain>
    </source>
</reference>
<feature type="region of interest" description="Sigma-70 factor domain-4" evidence="6">
    <location>
        <begin position="185"/>
        <end position="233"/>
    </location>
</feature>
<keyword evidence="10" id="KW-1185">Reference proteome</keyword>
<evidence type="ECO:0000259" key="8">
    <source>
        <dbReference type="PROSITE" id="PS00716"/>
    </source>
</evidence>
<name>A0ABN8XAT3_9GAMM</name>
<keyword evidence="5 6" id="KW-0804">Transcription</keyword>
<dbReference type="Gene3D" id="1.20.140.160">
    <property type="match status" value="1"/>
</dbReference>
<keyword evidence="2 6" id="KW-0805">Transcription regulation</keyword>
<dbReference type="InterPro" id="IPR000943">
    <property type="entry name" value="RNA_pol_sigma70"/>
</dbReference>
<evidence type="ECO:0000256" key="4">
    <source>
        <dbReference type="ARBA" id="ARBA00023125"/>
    </source>
</evidence>
<evidence type="ECO:0000313" key="9">
    <source>
        <dbReference type="EMBL" id="CAI8931614.1"/>
    </source>
</evidence>
<feature type="domain" description="RNA polymerase sigma-70" evidence="8">
    <location>
        <begin position="206"/>
        <end position="232"/>
    </location>
</feature>
<dbReference type="PIRSF" id="PIRSF000770">
    <property type="entry name" value="RNA_pol_sigma-SigE/K"/>
    <property type="match status" value="1"/>
</dbReference>
<dbReference type="NCBIfam" id="TIGR02479">
    <property type="entry name" value="FliA_WhiG"/>
    <property type="match status" value="1"/>
</dbReference>
<dbReference type="Pfam" id="PF04542">
    <property type="entry name" value="Sigma70_r2"/>
    <property type="match status" value="1"/>
</dbReference>
<dbReference type="EMBL" id="OX458333">
    <property type="protein sequence ID" value="CAI8931614.1"/>
    <property type="molecule type" value="Genomic_DNA"/>
</dbReference>
<dbReference type="InterPro" id="IPR007627">
    <property type="entry name" value="RNA_pol_sigma70_r2"/>
</dbReference>
<dbReference type="PANTHER" id="PTHR30385:SF7">
    <property type="entry name" value="RNA POLYMERASE SIGMA FACTOR FLIA"/>
    <property type="match status" value="1"/>
</dbReference>
<dbReference type="NCBIfam" id="TIGR02937">
    <property type="entry name" value="sigma70-ECF"/>
    <property type="match status" value="1"/>
</dbReference>
<dbReference type="PRINTS" id="PR00046">
    <property type="entry name" value="SIGMA70FCT"/>
</dbReference>
<dbReference type="InterPro" id="IPR012845">
    <property type="entry name" value="RNA_pol_sigma_FliA_WhiG"/>
</dbReference>
<dbReference type="InterPro" id="IPR028617">
    <property type="entry name" value="Sigma70_FliA"/>
</dbReference>
<dbReference type="SUPFAM" id="SSF88659">
    <property type="entry name" value="Sigma3 and sigma4 domains of RNA polymerase sigma factors"/>
    <property type="match status" value="2"/>
</dbReference>
<accession>A0ABN8XAT3</accession>
<dbReference type="InterPro" id="IPR013325">
    <property type="entry name" value="RNA_pol_sigma_r2"/>
</dbReference>
<dbReference type="InterPro" id="IPR007624">
    <property type="entry name" value="RNA_pol_sigma70_r3"/>
</dbReference>
<evidence type="ECO:0000256" key="5">
    <source>
        <dbReference type="ARBA" id="ARBA00023163"/>
    </source>
</evidence>
<protein>
    <recommendedName>
        <fullName evidence="6">RNA polymerase sigma factor FliA</fullName>
    </recommendedName>
    <alternativeName>
        <fullName evidence="6">RNA polymerase sigma factor for flagellar operon</fullName>
    </alternativeName>
    <alternativeName>
        <fullName evidence="6">Sigma F</fullName>
    </alternativeName>
    <alternativeName>
        <fullName evidence="6">Sigma-28</fullName>
    </alternativeName>
</protein>
<dbReference type="NCBIfam" id="NF005413">
    <property type="entry name" value="PRK06986.1"/>
    <property type="match status" value="1"/>
</dbReference>
<dbReference type="Pfam" id="PF04539">
    <property type="entry name" value="Sigma70_r3"/>
    <property type="match status" value="1"/>
</dbReference>
<feature type="short sequence motif" description="Interaction with polymerase core subunit RpoC" evidence="6">
    <location>
        <begin position="45"/>
        <end position="48"/>
    </location>
</feature>
<dbReference type="Gene3D" id="1.10.1740.10">
    <property type="match status" value="1"/>
</dbReference>
<dbReference type="PROSITE" id="PS00715">
    <property type="entry name" value="SIGMA70_1"/>
    <property type="match status" value="1"/>
</dbReference>
<evidence type="ECO:0000256" key="6">
    <source>
        <dbReference type="HAMAP-Rule" id="MF_00962"/>
    </source>
</evidence>
<dbReference type="SUPFAM" id="SSF88946">
    <property type="entry name" value="Sigma2 domain of RNA polymerase sigma factors"/>
    <property type="match status" value="1"/>
</dbReference>
<organism evidence="9 10">
    <name type="scientific">Methylocaldum szegediense</name>
    <dbReference type="NCBI Taxonomy" id="73780"/>
    <lineage>
        <taxon>Bacteria</taxon>
        <taxon>Pseudomonadati</taxon>
        <taxon>Pseudomonadota</taxon>
        <taxon>Gammaproteobacteria</taxon>
        <taxon>Methylococcales</taxon>
        <taxon>Methylococcaceae</taxon>
        <taxon>Methylocaldum</taxon>
    </lineage>
</organism>
<keyword evidence="1 6" id="KW-0963">Cytoplasm</keyword>
<dbReference type="InterPro" id="IPR014284">
    <property type="entry name" value="RNA_pol_sigma-70_dom"/>
</dbReference>
<comment type="similarity">
    <text evidence="6">Belongs to the sigma-70 factor family. FliA subfamily.</text>
</comment>
<feature type="DNA-binding region" description="H-T-H motif" evidence="6">
    <location>
        <begin position="207"/>
        <end position="226"/>
    </location>
</feature>
<keyword evidence="4 6" id="KW-0238">DNA-binding</keyword>
<feature type="region of interest" description="Sigma-70 factor domain-2" evidence="6">
    <location>
        <begin position="18"/>
        <end position="90"/>
    </location>
</feature>
<dbReference type="CDD" id="cd06171">
    <property type="entry name" value="Sigma70_r4"/>
    <property type="match status" value="1"/>
</dbReference>